<dbReference type="SUPFAM" id="SSF54637">
    <property type="entry name" value="Thioesterase/thiol ester dehydrase-isomerase"/>
    <property type="match status" value="1"/>
</dbReference>
<dbReference type="PANTHER" id="PTHR12475">
    <property type="match status" value="1"/>
</dbReference>
<name>A0ABU3DCA9_9RHOB</name>
<dbReference type="GO" id="GO:0016787">
    <property type="term" value="F:hydrolase activity"/>
    <property type="evidence" value="ECO:0007669"/>
    <property type="project" value="UniProtKB-KW"/>
</dbReference>
<gene>
    <name evidence="1" type="ORF">RM543_01515</name>
</gene>
<reference evidence="1 2" key="1">
    <citation type="submission" date="2023-09" db="EMBL/GenBank/DDBJ databases">
        <authorList>
            <person name="Rey-Velasco X."/>
        </authorList>
    </citation>
    <scope>NUCLEOTIDE SEQUENCE [LARGE SCALE GENOMIC DNA]</scope>
    <source>
        <strain evidence="1 2">F158</strain>
    </source>
</reference>
<accession>A0ABU3DCA9</accession>
<dbReference type="InterPro" id="IPR051490">
    <property type="entry name" value="THEM6_lcsJ_thioesterase"/>
</dbReference>
<dbReference type="Gene3D" id="3.10.129.10">
    <property type="entry name" value="Hotdog Thioesterase"/>
    <property type="match status" value="1"/>
</dbReference>
<comment type="caution">
    <text evidence="1">The sequence shown here is derived from an EMBL/GenBank/DDBJ whole genome shotgun (WGS) entry which is preliminary data.</text>
</comment>
<dbReference type="Proteomes" id="UP001265259">
    <property type="component" value="Unassembled WGS sequence"/>
</dbReference>
<keyword evidence="2" id="KW-1185">Reference proteome</keyword>
<protein>
    <submittedName>
        <fullName evidence="1">Acyl-CoA thioesterase</fullName>
        <ecNumber evidence="1">3.1.2.-</ecNumber>
    </submittedName>
</protein>
<dbReference type="EC" id="3.1.2.-" evidence="1"/>
<dbReference type="PANTHER" id="PTHR12475:SF4">
    <property type="entry name" value="PROTEIN THEM6"/>
    <property type="match status" value="1"/>
</dbReference>
<dbReference type="RefSeq" id="WP_311688954.1">
    <property type="nucleotide sequence ID" value="NZ_JAVRHL010000001.1"/>
</dbReference>
<dbReference type="EMBL" id="JAVRHL010000001">
    <property type="protein sequence ID" value="MDT0681346.1"/>
    <property type="molecule type" value="Genomic_DNA"/>
</dbReference>
<organism evidence="1 2">
    <name type="scientific">Tropicimonas omnivorans</name>
    <dbReference type="NCBI Taxonomy" id="3075590"/>
    <lineage>
        <taxon>Bacteria</taxon>
        <taxon>Pseudomonadati</taxon>
        <taxon>Pseudomonadota</taxon>
        <taxon>Alphaproteobacteria</taxon>
        <taxon>Rhodobacterales</taxon>
        <taxon>Roseobacteraceae</taxon>
        <taxon>Tropicimonas</taxon>
    </lineage>
</organism>
<keyword evidence="1" id="KW-0378">Hydrolase</keyword>
<dbReference type="Pfam" id="PF13279">
    <property type="entry name" value="4HBT_2"/>
    <property type="match status" value="1"/>
</dbReference>
<sequence length="177" mass="19799">MYPIVRLAREVLRARRMPPLGVDGMHVSHHIVLPWDIDPWKELNNGRTLTLYDLGRIGLFTRSGAVKRMREHGWGAAIAGASVRYRKRLTMFQRFELRSRVIGWDARFLYVEQGAWSRGDCASHALLRVAILAGGRMKAATEVASELGLGASPELPDWVVAWGEADAARPWPPTMGA</sequence>
<dbReference type="InterPro" id="IPR029069">
    <property type="entry name" value="HotDog_dom_sf"/>
</dbReference>
<evidence type="ECO:0000313" key="2">
    <source>
        <dbReference type="Proteomes" id="UP001265259"/>
    </source>
</evidence>
<evidence type="ECO:0000313" key="1">
    <source>
        <dbReference type="EMBL" id="MDT0681346.1"/>
    </source>
</evidence>
<proteinExistence type="predicted"/>
<dbReference type="CDD" id="cd00586">
    <property type="entry name" value="4HBT"/>
    <property type="match status" value="1"/>
</dbReference>